<organism evidence="4 5">
    <name type="scientific">Ziziphus jujuba</name>
    <name type="common">Chinese jujube</name>
    <name type="synonym">Ziziphus sativa</name>
    <dbReference type="NCBI Taxonomy" id="326968"/>
    <lineage>
        <taxon>Eukaryota</taxon>
        <taxon>Viridiplantae</taxon>
        <taxon>Streptophyta</taxon>
        <taxon>Embryophyta</taxon>
        <taxon>Tracheophyta</taxon>
        <taxon>Spermatophyta</taxon>
        <taxon>Magnoliopsida</taxon>
        <taxon>eudicotyledons</taxon>
        <taxon>Gunneridae</taxon>
        <taxon>Pentapetalae</taxon>
        <taxon>rosids</taxon>
        <taxon>fabids</taxon>
        <taxon>Rosales</taxon>
        <taxon>Rhamnaceae</taxon>
        <taxon>Paliureae</taxon>
        <taxon>Ziziphus</taxon>
    </lineage>
</organism>
<evidence type="ECO:0000313" key="5">
    <source>
        <dbReference type="RefSeq" id="XP_048322220.2"/>
    </source>
</evidence>
<accession>A0ABM3I7J7</accession>
<evidence type="ECO:0000313" key="4">
    <source>
        <dbReference type="Proteomes" id="UP001652623"/>
    </source>
</evidence>
<dbReference type="GeneID" id="125419782"/>
<dbReference type="InterPro" id="IPR036770">
    <property type="entry name" value="Ankyrin_rpt-contain_sf"/>
</dbReference>
<protein>
    <submittedName>
        <fullName evidence="5">Ankyrin repeat-containing protein NPR4-like</fullName>
    </submittedName>
</protein>
<keyword evidence="4" id="KW-1185">Reference proteome</keyword>
<feature type="repeat" description="ANK" evidence="3">
    <location>
        <begin position="13"/>
        <end position="45"/>
    </location>
</feature>
<reference evidence="4" key="1">
    <citation type="submission" date="2025-05" db="UniProtKB">
        <authorList>
            <consortium name="RefSeq"/>
        </authorList>
    </citation>
    <scope>NUCLEOTIDE SEQUENCE [LARGE SCALE GENOMIC DNA]</scope>
</reference>
<feature type="repeat" description="ANK" evidence="3">
    <location>
        <begin position="47"/>
        <end position="69"/>
    </location>
</feature>
<dbReference type="PANTHER" id="PTHR24186">
    <property type="entry name" value="PROTEIN PHOSPHATASE 1 REGULATORY SUBUNIT"/>
    <property type="match status" value="1"/>
</dbReference>
<dbReference type="PROSITE" id="PS50088">
    <property type="entry name" value="ANK_REPEAT"/>
    <property type="match status" value="2"/>
</dbReference>
<evidence type="ECO:0000256" key="2">
    <source>
        <dbReference type="ARBA" id="ARBA00023043"/>
    </source>
</evidence>
<reference evidence="5" key="2">
    <citation type="submission" date="2025-08" db="UniProtKB">
        <authorList>
            <consortium name="RefSeq"/>
        </authorList>
    </citation>
    <scope>IDENTIFICATION</scope>
    <source>
        <tissue evidence="5">Seedling</tissue>
    </source>
</reference>
<evidence type="ECO:0000256" key="1">
    <source>
        <dbReference type="ARBA" id="ARBA00022737"/>
    </source>
</evidence>
<dbReference type="SMART" id="SM00248">
    <property type="entry name" value="ANK"/>
    <property type="match status" value="4"/>
</dbReference>
<sequence>MVVVLFRRELDLLKRSPLHLASAEGHCEIVKTLVEVNKDMCLVGDEDWKIPLHYAAMRGRIEVIEMLISAEPNSIQEKLSEGETVLHLGVQYNQLEALNVLVETVVDNDNSEFLSSKDQRCGNTILHLAVMLKQLEIIKFLLSIPGVKAGAAEMENQSRLTAIDMVGHLPKDLKSLEVQNILQDIESVHVGGGLLQRRQNHQQQQEVVVVDDEAITSQQAV</sequence>
<proteinExistence type="predicted"/>
<dbReference type="Gene3D" id="1.25.40.20">
    <property type="entry name" value="Ankyrin repeat-containing domain"/>
    <property type="match status" value="1"/>
</dbReference>
<name>A0ABM3I7J7_ZIZJJ</name>
<gene>
    <name evidence="5" type="primary">LOC125419782</name>
</gene>
<dbReference type="Pfam" id="PF12796">
    <property type="entry name" value="Ank_2"/>
    <property type="match status" value="1"/>
</dbReference>
<dbReference type="Proteomes" id="UP001652623">
    <property type="component" value="Chromosome 1"/>
</dbReference>
<dbReference type="PANTHER" id="PTHR24186:SF37">
    <property type="entry name" value="PGG DOMAIN-CONTAINING PROTEIN"/>
    <property type="match status" value="1"/>
</dbReference>
<dbReference type="Pfam" id="PF00023">
    <property type="entry name" value="Ank"/>
    <property type="match status" value="1"/>
</dbReference>
<dbReference type="RefSeq" id="XP_048322220.2">
    <property type="nucleotide sequence ID" value="XM_048466263.2"/>
</dbReference>
<evidence type="ECO:0000256" key="3">
    <source>
        <dbReference type="PROSITE-ProRule" id="PRU00023"/>
    </source>
</evidence>
<dbReference type="InterPro" id="IPR002110">
    <property type="entry name" value="Ankyrin_rpt"/>
</dbReference>
<dbReference type="PROSITE" id="PS50297">
    <property type="entry name" value="ANK_REP_REGION"/>
    <property type="match status" value="2"/>
</dbReference>
<dbReference type="SUPFAM" id="SSF48403">
    <property type="entry name" value="Ankyrin repeat"/>
    <property type="match status" value="1"/>
</dbReference>
<keyword evidence="1" id="KW-0677">Repeat</keyword>
<keyword evidence="2 3" id="KW-0040">ANK repeat</keyword>